<dbReference type="SMART" id="SM00220">
    <property type="entry name" value="S_TKc"/>
    <property type="match status" value="1"/>
</dbReference>
<accession>A0A8B8CWR9</accession>
<dbReference type="Pfam" id="PF00069">
    <property type="entry name" value="Pkinase"/>
    <property type="match status" value="1"/>
</dbReference>
<feature type="region of interest" description="Disordered" evidence="2">
    <location>
        <begin position="470"/>
        <end position="538"/>
    </location>
</feature>
<dbReference type="InterPro" id="IPR051177">
    <property type="entry name" value="CIK-Related_Protein"/>
</dbReference>
<feature type="compositionally biased region" description="Basic and acidic residues" evidence="2">
    <location>
        <begin position="619"/>
        <end position="635"/>
    </location>
</feature>
<sequence>MGAESSVFEDYDLDEPSLTSKSTWTFRYGRFNDELDVTVLSEQRENKQKWNLLQKNIKFLKSLRHPCILKYLNVTEVSNELYLVIERSSPLPAVLDSLDPIEITTGIYSVMEALAFLHEQARMSHNNICLDSVYVTSKGTWKIGEFQHCCKFLEVTPDFLKNSRPFRNEESISPEEKAEKLTITNEMGHARDVFSFGVMAENLLEYLTEIGEVSKTFELLVEDKCLNPDPKQRPRIQTIMKDQLFSNDLLLITKFLSEVTLKSQKEKDEFFSSLFPRLAKLSEEVIAKQLIHLLLSRFVLLETSAAVTIVPNILVPKRGTSEKVEVNSKRLSPLLPVTLYQKFVIPELFKMFHCHDYHIRIILLTYFPQYVDLFEKKDLEDVIFPQVLLGVRDCHEDLASLSLHCLAELVRVLGRDTVIGGKSKEYFTKGTPKHLPNSSLEKESRKTLDKVLLKDLAVYSAVTQTTTTNSCNTMEEKKQERQARLKEQRLAREQKRREQQQRKAERRDQGNETQGIKQAEERGVIPKGNKSASSPLVNGCNEIQERDSAPLNEIPQRTISSSSEDQNVSTFDVKVSKSWNDDRLDPEVYVTGDQSEDDWSDWENNVEDQSSEAPATESVQRDYSMEHLKKDDDIYNKSTPKSRQSSDKDTTCTIKNADPDKIHPLPKQSKKALKLQSSKSKETTKNNQKLGAEYEIKSTSALPVEVPQEIDYFADLGLTPVISKVKVSEQTVPRHEIHSNTSPAGKASKLSYNLEDNNMDTVGWGEDSGGWGDDLNWVDED</sequence>
<dbReference type="GeneID" id="111122581"/>
<feature type="region of interest" description="Disordered" evidence="2">
    <location>
        <begin position="730"/>
        <end position="749"/>
    </location>
</feature>
<dbReference type="KEGG" id="cvn:111122581"/>
<comment type="similarity">
    <text evidence="1">Belongs to the protein kinase superfamily.</text>
</comment>
<dbReference type="RefSeq" id="XP_022320080.1">
    <property type="nucleotide sequence ID" value="XM_022464372.1"/>
</dbReference>
<dbReference type="InterPro" id="IPR011989">
    <property type="entry name" value="ARM-like"/>
</dbReference>
<dbReference type="GO" id="GO:0005524">
    <property type="term" value="F:ATP binding"/>
    <property type="evidence" value="ECO:0007669"/>
    <property type="project" value="InterPro"/>
</dbReference>
<evidence type="ECO:0000256" key="1">
    <source>
        <dbReference type="ARBA" id="ARBA00038349"/>
    </source>
</evidence>
<feature type="region of interest" description="Disordered" evidence="2">
    <location>
        <begin position="557"/>
        <end position="689"/>
    </location>
</feature>
<dbReference type="GO" id="GO:0004672">
    <property type="term" value="F:protein kinase activity"/>
    <property type="evidence" value="ECO:0007669"/>
    <property type="project" value="InterPro"/>
</dbReference>
<feature type="compositionally biased region" description="Acidic residues" evidence="2">
    <location>
        <begin position="594"/>
        <end position="610"/>
    </location>
</feature>
<dbReference type="OrthoDB" id="9942861at2759"/>
<dbReference type="InterPro" id="IPR011009">
    <property type="entry name" value="Kinase-like_dom_sf"/>
</dbReference>
<evidence type="ECO:0000313" key="4">
    <source>
        <dbReference type="Proteomes" id="UP000694844"/>
    </source>
</evidence>
<reference evidence="5" key="1">
    <citation type="submission" date="2025-08" db="UniProtKB">
        <authorList>
            <consortium name="RefSeq"/>
        </authorList>
    </citation>
    <scope>IDENTIFICATION</scope>
    <source>
        <tissue evidence="5">Whole sample</tissue>
    </source>
</reference>
<feature type="compositionally biased region" description="Polar residues" evidence="2">
    <location>
        <begin position="557"/>
        <end position="570"/>
    </location>
</feature>
<gene>
    <name evidence="5" type="primary">LOC111122581</name>
</gene>
<dbReference type="AlphaFoldDB" id="A0A8B8CWR9"/>
<dbReference type="SUPFAM" id="SSF56112">
    <property type="entry name" value="Protein kinase-like (PK-like)"/>
    <property type="match status" value="1"/>
</dbReference>
<evidence type="ECO:0000259" key="3">
    <source>
        <dbReference type="PROSITE" id="PS50011"/>
    </source>
</evidence>
<dbReference type="Gene3D" id="1.25.10.10">
    <property type="entry name" value="Leucine-rich Repeat Variant"/>
    <property type="match status" value="1"/>
</dbReference>
<dbReference type="PANTHER" id="PTHR12984:SF15">
    <property type="entry name" value="PROTEIN-ASSOCIATING WITH THE CARBOXYL-TERMINAL DOMAIN OF EZRIN"/>
    <property type="match status" value="1"/>
</dbReference>
<dbReference type="InterPro" id="IPR000719">
    <property type="entry name" value="Prot_kinase_dom"/>
</dbReference>
<dbReference type="Gene3D" id="3.30.200.20">
    <property type="entry name" value="Phosphorylase Kinase, domain 1"/>
    <property type="match status" value="1"/>
</dbReference>
<dbReference type="PROSITE" id="PS50011">
    <property type="entry name" value="PROTEIN_KINASE_DOM"/>
    <property type="match status" value="1"/>
</dbReference>
<protein>
    <submittedName>
        <fullName evidence="5">Protein-associating with the carboxyl-terminal domain of ezrin-like</fullName>
    </submittedName>
</protein>
<name>A0A8B8CWR9_CRAVI</name>
<keyword evidence="4" id="KW-1185">Reference proteome</keyword>
<evidence type="ECO:0000313" key="5">
    <source>
        <dbReference type="RefSeq" id="XP_022320080.1"/>
    </source>
</evidence>
<evidence type="ECO:0000256" key="2">
    <source>
        <dbReference type="SAM" id="MobiDB-lite"/>
    </source>
</evidence>
<organism evidence="4 5">
    <name type="scientific">Crassostrea virginica</name>
    <name type="common">Eastern oyster</name>
    <dbReference type="NCBI Taxonomy" id="6565"/>
    <lineage>
        <taxon>Eukaryota</taxon>
        <taxon>Metazoa</taxon>
        <taxon>Spiralia</taxon>
        <taxon>Lophotrochozoa</taxon>
        <taxon>Mollusca</taxon>
        <taxon>Bivalvia</taxon>
        <taxon>Autobranchia</taxon>
        <taxon>Pteriomorphia</taxon>
        <taxon>Ostreida</taxon>
        <taxon>Ostreoidea</taxon>
        <taxon>Ostreidae</taxon>
        <taxon>Crassostrea</taxon>
    </lineage>
</organism>
<dbReference type="Gene3D" id="1.10.510.10">
    <property type="entry name" value="Transferase(Phosphotransferase) domain 1"/>
    <property type="match status" value="1"/>
</dbReference>
<proteinExistence type="inferred from homology"/>
<feature type="region of interest" description="Disordered" evidence="2">
    <location>
        <begin position="761"/>
        <end position="781"/>
    </location>
</feature>
<dbReference type="Proteomes" id="UP000694844">
    <property type="component" value="Chromosome 3"/>
</dbReference>
<dbReference type="PANTHER" id="PTHR12984">
    <property type="entry name" value="SCY1-RELATED S/T PROTEIN KINASE-LIKE"/>
    <property type="match status" value="1"/>
</dbReference>
<feature type="compositionally biased region" description="Basic and acidic residues" evidence="2">
    <location>
        <begin position="474"/>
        <end position="510"/>
    </location>
</feature>
<feature type="domain" description="Protein kinase" evidence="3">
    <location>
        <begin position="1"/>
        <end position="245"/>
    </location>
</feature>